<evidence type="ECO:0000313" key="3">
    <source>
        <dbReference type="RefSeq" id="XP_022368275.1"/>
    </source>
</evidence>
<dbReference type="AlphaFoldDB" id="A0A2Y9KFU3"/>
<protein>
    <submittedName>
        <fullName evidence="3">Uncharacterized protein LOC111153507</fullName>
    </submittedName>
</protein>
<name>A0A2Y9KFU3_ENHLU</name>
<organism evidence="2 3">
    <name type="scientific">Enhydra lutris kenyoni</name>
    <name type="common">northern sea otter</name>
    <dbReference type="NCBI Taxonomy" id="391180"/>
    <lineage>
        <taxon>Eukaryota</taxon>
        <taxon>Metazoa</taxon>
        <taxon>Chordata</taxon>
        <taxon>Craniata</taxon>
        <taxon>Vertebrata</taxon>
        <taxon>Euteleostomi</taxon>
        <taxon>Mammalia</taxon>
        <taxon>Eutheria</taxon>
        <taxon>Laurasiatheria</taxon>
        <taxon>Carnivora</taxon>
        <taxon>Caniformia</taxon>
        <taxon>Musteloidea</taxon>
        <taxon>Mustelidae</taxon>
        <taxon>Lutrinae</taxon>
        <taxon>Enhydra</taxon>
    </lineage>
</organism>
<gene>
    <name evidence="3" type="primary">LOC111153507</name>
</gene>
<dbReference type="KEGG" id="elk:111153507"/>
<dbReference type="GeneID" id="111153507"/>
<reference evidence="3" key="1">
    <citation type="submission" date="2025-08" db="UniProtKB">
        <authorList>
            <consortium name="RefSeq"/>
        </authorList>
    </citation>
    <scope>IDENTIFICATION</scope>
    <source>
        <tissue evidence="3">Blood</tissue>
    </source>
</reference>
<evidence type="ECO:0000313" key="2">
    <source>
        <dbReference type="Proteomes" id="UP000248482"/>
    </source>
</evidence>
<feature type="region of interest" description="Disordered" evidence="1">
    <location>
        <begin position="364"/>
        <end position="438"/>
    </location>
</feature>
<sequence length="503" mass="53783">MWTQRQACEDTGRRQPCASQGDSGRLRAFARTLEDTDPAKPPVSRFHLQKGQRIGFSWLSRPLCCLVPRPGQNATRHKQLLAVKRGTPMYKTLRWGTGRLGHSGPLESWGSPGSVLLGPPRAALWTPQFSSSQAGPGSPSGNNGQAAVKRGARPWGAQALNRLPITAAVLWRPEAVTRPCGAQHGDTDSATQGQGRQGTLERTWCSGGRESWGPCHRRPHTFTLYREGRLQEARARGHRAHPQTRTRVSRPRSHRSAPRAGLSLCPARRGSRGGVFAPQGLVTAASGSNLGLSRHGPTAGPARRRVILVEREHPALPSAWTLPSAVALLAGTSRNSPPRWGRGPVVPGRGRTVSVLCAPQNRGGALALGHGEPPGRAGPKTVGDKQEGLRSLQDLQEEEQKEAQGSEPPTGSFRWKVPGQKTASPISSDGERVSHSPGAKASALPAVVCQVFQELVHSHCSATSYQAVTTGLGLKCRVSNLERRNDFLPGPSGVSQLGPDLCP</sequence>
<feature type="region of interest" description="Disordered" evidence="1">
    <location>
        <begin position="1"/>
        <end position="23"/>
    </location>
</feature>
<dbReference type="Proteomes" id="UP000248482">
    <property type="component" value="Unplaced"/>
</dbReference>
<feature type="region of interest" description="Disordered" evidence="1">
    <location>
        <begin position="128"/>
        <end position="150"/>
    </location>
</feature>
<keyword evidence="2" id="KW-1185">Reference proteome</keyword>
<feature type="region of interest" description="Disordered" evidence="1">
    <location>
        <begin position="233"/>
        <end position="266"/>
    </location>
</feature>
<feature type="region of interest" description="Disordered" evidence="1">
    <location>
        <begin position="179"/>
        <end position="201"/>
    </location>
</feature>
<dbReference type="RefSeq" id="XP_022368275.1">
    <property type="nucleotide sequence ID" value="XM_022512567.1"/>
</dbReference>
<feature type="compositionally biased region" description="Basic residues" evidence="1">
    <location>
        <begin position="236"/>
        <end position="257"/>
    </location>
</feature>
<proteinExistence type="predicted"/>
<feature type="compositionally biased region" description="Low complexity" evidence="1">
    <location>
        <begin position="130"/>
        <end position="146"/>
    </location>
</feature>
<evidence type="ECO:0000256" key="1">
    <source>
        <dbReference type="SAM" id="MobiDB-lite"/>
    </source>
</evidence>
<accession>A0A2Y9KFU3</accession>